<evidence type="ECO:0000313" key="3">
    <source>
        <dbReference type="Proteomes" id="UP000281553"/>
    </source>
</evidence>
<gene>
    <name evidence="2" type="ORF">DILT_LOCUS2013</name>
</gene>
<feature type="non-terminal residue" evidence="2">
    <location>
        <position position="297"/>
    </location>
</feature>
<organism evidence="2 3">
    <name type="scientific">Dibothriocephalus latus</name>
    <name type="common">Fish tapeworm</name>
    <name type="synonym">Diphyllobothrium latum</name>
    <dbReference type="NCBI Taxonomy" id="60516"/>
    <lineage>
        <taxon>Eukaryota</taxon>
        <taxon>Metazoa</taxon>
        <taxon>Spiralia</taxon>
        <taxon>Lophotrochozoa</taxon>
        <taxon>Platyhelminthes</taxon>
        <taxon>Cestoda</taxon>
        <taxon>Eucestoda</taxon>
        <taxon>Diphyllobothriidea</taxon>
        <taxon>Diphyllobothriidae</taxon>
        <taxon>Dibothriocephalus</taxon>
    </lineage>
</organism>
<sequence length="297" mass="33182">MGNWLEIGYEDDQLAGTATPGRSPPPASNPRATSSAFDKVVYCFRRNLEYIRYRNWWQRWDRMGKNKPTKQAPVGSTPNLTAKLESVDISDSATASPTTRAAVVPDPGPSISDIRVNADVGRSTIRPPNPLHPGDDYYLWACRAKSFLRGLNSETASAYLISLLDDAALRQLMSTGVMLEEPVEKLFEALQRLFGYRQPPALALESFWNRRQHTGESADSYVGALRELSLLAFPEESAERRELEILKRFTLGVANSELYAKFIRKQYTSLSKALEVARGFEAAELVQRESASAQVYA</sequence>
<feature type="region of interest" description="Disordered" evidence="1">
    <location>
        <begin position="13"/>
        <end position="33"/>
    </location>
</feature>
<evidence type="ECO:0000313" key="2">
    <source>
        <dbReference type="EMBL" id="VDK54129.1"/>
    </source>
</evidence>
<protein>
    <recommendedName>
        <fullName evidence="4">Retrotransposon gag domain-containing protein</fullName>
    </recommendedName>
</protein>
<accession>A0A3P6QYW3</accession>
<proteinExistence type="predicted"/>
<dbReference type="AlphaFoldDB" id="A0A3P6QYW3"/>
<dbReference type="Proteomes" id="UP000281553">
    <property type="component" value="Unassembled WGS sequence"/>
</dbReference>
<keyword evidence="3" id="KW-1185">Reference proteome</keyword>
<dbReference type="EMBL" id="UYRU01019043">
    <property type="protein sequence ID" value="VDK54129.1"/>
    <property type="molecule type" value="Genomic_DNA"/>
</dbReference>
<reference evidence="2 3" key="1">
    <citation type="submission" date="2018-11" db="EMBL/GenBank/DDBJ databases">
        <authorList>
            <consortium name="Pathogen Informatics"/>
        </authorList>
    </citation>
    <scope>NUCLEOTIDE SEQUENCE [LARGE SCALE GENOMIC DNA]</scope>
</reference>
<evidence type="ECO:0000256" key="1">
    <source>
        <dbReference type="SAM" id="MobiDB-lite"/>
    </source>
</evidence>
<evidence type="ECO:0008006" key="4">
    <source>
        <dbReference type="Google" id="ProtNLM"/>
    </source>
</evidence>
<dbReference type="OrthoDB" id="6280013at2759"/>
<name>A0A3P6QYW3_DIBLA</name>